<protein>
    <submittedName>
        <fullName evidence="1">Uncharacterized protein</fullName>
    </submittedName>
</protein>
<gene>
    <name evidence="1" type="ORF">HPB47_008971</name>
</gene>
<evidence type="ECO:0000313" key="1">
    <source>
        <dbReference type="EMBL" id="KAG0413876.1"/>
    </source>
</evidence>
<evidence type="ECO:0000313" key="2">
    <source>
        <dbReference type="Proteomes" id="UP000805193"/>
    </source>
</evidence>
<accession>A0AC60P395</accession>
<dbReference type="EMBL" id="JABSTQ010011226">
    <property type="protein sequence ID" value="KAG0413876.1"/>
    <property type="molecule type" value="Genomic_DNA"/>
</dbReference>
<sequence length="195" mass="20344">MESFCLPLDKEDAAPATSLVALVALPHVFSSTLCQGAATDSSCVPSAAASLQYAFPPPATGFVSSLQEDTSPAWAHRGKSRTNSDLTTSLHTRPAGPAGKGGEAQERVLPGNGAEPGNKNNFSLGRSRDFFAYAASQQTLIVSVRSTLVKPLGLSSTTLRFRAIPGGSPVLSRGDEFVLPLRFLQNVPPASCVVC</sequence>
<comment type="caution">
    <text evidence="1">The sequence shown here is derived from an EMBL/GenBank/DDBJ whole genome shotgun (WGS) entry which is preliminary data.</text>
</comment>
<reference evidence="1 2" key="1">
    <citation type="journal article" date="2020" name="Cell">
        <title>Large-Scale Comparative Analyses of Tick Genomes Elucidate Their Genetic Diversity and Vector Capacities.</title>
        <authorList>
            <consortium name="Tick Genome and Microbiome Consortium (TIGMIC)"/>
            <person name="Jia N."/>
            <person name="Wang J."/>
            <person name="Shi W."/>
            <person name="Du L."/>
            <person name="Sun Y."/>
            <person name="Zhan W."/>
            <person name="Jiang J.F."/>
            <person name="Wang Q."/>
            <person name="Zhang B."/>
            <person name="Ji P."/>
            <person name="Bell-Sakyi L."/>
            <person name="Cui X.M."/>
            <person name="Yuan T.T."/>
            <person name="Jiang B.G."/>
            <person name="Yang W.F."/>
            <person name="Lam T.T."/>
            <person name="Chang Q.C."/>
            <person name="Ding S.J."/>
            <person name="Wang X.J."/>
            <person name="Zhu J.G."/>
            <person name="Ruan X.D."/>
            <person name="Zhao L."/>
            <person name="Wei J.T."/>
            <person name="Ye R.Z."/>
            <person name="Que T.C."/>
            <person name="Du C.H."/>
            <person name="Zhou Y.H."/>
            <person name="Cheng J.X."/>
            <person name="Dai P.F."/>
            <person name="Guo W.B."/>
            <person name="Han X.H."/>
            <person name="Huang E.J."/>
            <person name="Li L.F."/>
            <person name="Wei W."/>
            <person name="Gao Y.C."/>
            <person name="Liu J.Z."/>
            <person name="Shao H.Z."/>
            <person name="Wang X."/>
            <person name="Wang C.C."/>
            <person name="Yang T.C."/>
            <person name="Huo Q.B."/>
            <person name="Li W."/>
            <person name="Chen H.Y."/>
            <person name="Chen S.E."/>
            <person name="Zhou L.G."/>
            <person name="Ni X.B."/>
            <person name="Tian J.H."/>
            <person name="Sheng Y."/>
            <person name="Liu T."/>
            <person name="Pan Y.S."/>
            <person name="Xia L.Y."/>
            <person name="Li J."/>
            <person name="Zhao F."/>
            <person name="Cao W.C."/>
        </authorList>
    </citation>
    <scope>NUCLEOTIDE SEQUENCE [LARGE SCALE GENOMIC DNA]</scope>
    <source>
        <strain evidence="1">Iper-2018</strain>
    </source>
</reference>
<dbReference type="Proteomes" id="UP000805193">
    <property type="component" value="Unassembled WGS sequence"/>
</dbReference>
<name>A0AC60P395_IXOPE</name>
<proteinExistence type="predicted"/>
<keyword evidence="2" id="KW-1185">Reference proteome</keyword>
<organism evidence="1 2">
    <name type="scientific">Ixodes persulcatus</name>
    <name type="common">Taiga tick</name>
    <dbReference type="NCBI Taxonomy" id="34615"/>
    <lineage>
        <taxon>Eukaryota</taxon>
        <taxon>Metazoa</taxon>
        <taxon>Ecdysozoa</taxon>
        <taxon>Arthropoda</taxon>
        <taxon>Chelicerata</taxon>
        <taxon>Arachnida</taxon>
        <taxon>Acari</taxon>
        <taxon>Parasitiformes</taxon>
        <taxon>Ixodida</taxon>
        <taxon>Ixodoidea</taxon>
        <taxon>Ixodidae</taxon>
        <taxon>Ixodinae</taxon>
        <taxon>Ixodes</taxon>
    </lineage>
</organism>